<reference evidence="4" key="1">
    <citation type="submission" date="2015-02" db="EMBL/GenBank/DDBJ databases">
        <title>Genome sequencing for Strongylocentrotus purpuratus.</title>
        <authorList>
            <person name="Murali S."/>
            <person name="Liu Y."/>
            <person name="Vee V."/>
            <person name="English A."/>
            <person name="Wang M."/>
            <person name="Skinner E."/>
            <person name="Han Y."/>
            <person name="Muzny D.M."/>
            <person name="Worley K.C."/>
            <person name="Gibbs R.A."/>
        </authorList>
    </citation>
    <scope>NUCLEOTIDE SEQUENCE</scope>
</reference>
<dbReference type="PRINTS" id="PR00449">
    <property type="entry name" value="RASTRNSFRMNG"/>
</dbReference>
<dbReference type="GO" id="GO:0005525">
    <property type="term" value="F:GTP binding"/>
    <property type="evidence" value="ECO:0000318"/>
    <property type="project" value="GO_Central"/>
</dbReference>
<accession>A0A7M7N251</accession>
<dbReference type="InterPro" id="IPR050227">
    <property type="entry name" value="Rab"/>
</dbReference>
<evidence type="ECO:0000256" key="2">
    <source>
        <dbReference type="ARBA" id="ARBA00023134"/>
    </source>
</evidence>
<dbReference type="GO" id="GO:0006887">
    <property type="term" value="P:exocytosis"/>
    <property type="evidence" value="ECO:0000318"/>
    <property type="project" value="GO_Central"/>
</dbReference>
<dbReference type="InParanoid" id="A0A7M7N251"/>
<dbReference type="OMA" id="TQACFLV"/>
<dbReference type="InterPro" id="IPR001806">
    <property type="entry name" value="Small_GTPase"/>
</dbReference>
<dbReference type="GO" id="GO:0005794">
    <property type="term" value="C:Golgi apparatus"/>
    <property type="evidence" value="ECO:0000318"/>
    <property type="project" value="GO_Central"/>
</dbReference>
<name>A0A7M7N251_STRPU</name>
<dbReference type="NCBIfam" id="TIGR00231">
    <property type="entry name" value="small_GTP"/>
    <property type="match status" value="1"/>
</dbReference>
<keyword evidence="1" id="KW-0547">Nucleotide-binding</keyword>
<dbReference type="KEGG" id="spu:100892868"/>
<dbReference type="GO" id="GO:0045921">
    <property type="term" value="P:positive regulation of exocytosis"/>
    <property type="evidence" value="ECO:0000318"/>
    <property type="project" value="GO_Central"/>
</dbReference>
<reference evidence="3" key="2">
    <citation type="submission" date="2021-01" db="UniProtKB">
        <authorList>
            <consortium name="EnsemblMetazoa"/>
        </authorList>
    </citation>
    <scope>IDENTIFICATION</scope>
</reference>
<dbReference type="SMART" id="SM00174">
    <property type="entry name" value="RHO"/>
    <property type="match status" value="1"/>
</dbReference>
<dbReference type="Proteomes" id="UP000007110">
    <property type="component" value="Unassembled WGS sequence"/>
</dbReference>
<dbReference type="OrthoDB" id="8830751at2759"/>
<dbReference type="GO" id="GO:0003924">
    <property type="term" value="F:GTPase activity"/>
    <property type="evidence" value="ECO:0000318"/>
    <property type="project" value="GO_Central"/>
</dbReference>
<dbReference type="InterPro" id="IPR027417">
    <property type="entry name" value="P-loop_NTPase"/>
</dbReference>
<dbReference type="InterPro" id="IPR005225">
    <property type="entry name" value="Small_GTP-bd"/>
</dbReference>
<proteinExistence type="predicted"/>
<protein>
    <submittedName>
        <fullName evidence="3">Uncharacterized protein</fullName>
    </submittedName>
</protein>
<dbReference type="FunFam" id="3.40.50.300:FF:002392">
    <property type="entry name" value="DnaJ-like protein subfamily C member 27"/>
    <property type="match status" value="1"/>
</dbReference>
<sequence>MDREPGHLPFDVKDKVSSLIWIKAVAAGNAGVGKTCIIKHFCEDKFSHGYQPTVGVDYGFKIQNISNVDLRVHLWDLSGHSDYQEVRNELFSDTQACFLVFDVTNRHSFDNLEFWLKELNRYCTSPSHVVVVANKIDIKAKRVIQSDEATRWAAAKKVKYYETSAFNGEGITRMFAEVLQEVMTKSSHGTR</sequence>
<dbReference type="Gene3D" id="3.40.50.300">
    <property type="entry name" value="P-loop containing nucleotide triphosphate hydrolases"/>
    <property type="match status" value="1"/>
</dbReference>
<dbReference type="GO" id="GO:0016324">
    <property type="term" value="C:apical plasma membrane"/>
    <property type="evidence" value="ECO:0000318"/>
    <property type="project" value="GO_Central"/>
</dbReference>
<dbReference type="PROSITE" id="PS51420">
    <property type="entry name" value="RHO"/>
    <property type="match status" value="1"/>
</dbReference>
<keyword evidence="2" id="KW-0342">GTP-binding</keyword>
<dbReference type="PROSITE" id="PS51419">
    <property type="entry name" value="RAB"/>
    <property type="match status" value="1"/>
</dbReference>
<dbReference type="GeneID" id="100892868"/>
<dbReference type="AlphaFoldDB" id="A0A7M7N251"/>
<dbReference type="RefSeq" id="XP_030830054.1">
    <property type="nucleotide sequence ID" value="XM_030974194.1"/>
</dbReference>
<evidence type="ECO:0000313" key="4">
    <source>
        <dbReference type="Proteomes" id="UP000007110"/>
    </source>
</evidence>
<organism evidence="3 4">
    <name type="scientific">Strongylocentrotus purpuratus</name>
    <name type="common">Purple sea urchin</name>
    <dbReference type="NCBI Taxonomy" id="7668"/>
    <lineage>
        <taxon>Eukaryota</taxon>
        <taxon>Metazoa</taxon>
        <taxon>Echinodermata</taxon>
        <taxon>Eleutherozoa</taxon>
        <taxon>Echinozoa</taxon>
        <taxon>Echinoidea</taxon>
        <taxon>Euechinoidea</taxon>
        <taxon>Echinacea</taxon>
        <taxon>Camarodonta</taxon>
        <taxon>Echinidea</taxon>
        <taxon>Strongylocentrotidae</taxon>
        <taxon>Strongylocentrotus</taxon>
    </lineage>
</organism>
<evidence type="ECO:0000313" key="3">
    <source>
        <dbReference type="EnsemblMetazoa" id="XP_030830054"/>
    </source>
</evidence>
<dbReference type="EnsemblMetazoa" id="XM_030974194">
    <property type="protein sequence ID" value="XP_030830054"/>
    <property type="gene ID" value="LOC100892868"/>
</dbReference>
<dbReference type="GO" id="GO:0070382">
    <property type="term" value="C:exocytic vesicle"/>
    <property type="evidence" value="ECO:0000318"/>
    <property type="project" value="GO_Central"/>
</dbReference>
<keyword evidence="4" id="KW-1185">Reference proteome</keyword>
<dbReference type="SMART" id="SM00173">
    <property type="entry name" value="RAS"/>
    <property type="match status" value="1"/>
</dbReference>
<dbReference type="SUPFAM" id="SSF52540">
    <property type="entry name" value="P-loop containing nucleoside triphosphate hydrolases"/>
    <property type="match status" value="1"/>
</dbReference>
<dbReference type="PANTHER" id="PTHR47977">
    <property type="entry name" value="RAS-RELATED PROTEIN RAB"/>
    <property type="match status" value="1"/>
</dbReference>
<dbReference type="Pfam" id="PF00071">
    <property type="entry name" value="Ras"/>
    <property type="match status" value="1"/>
</dbReference>
<dbReference type="GO" id="GO:0030141">
    <property type="term" value="C:secretory granule"/>
    <property type="evidence" value="ECO:0000318"/>
    <property type="project" value="GO_Central"/>
</dbReference>
<dbReference type="SMART" id="SM00175">
    <property type="entry name" value="RAB"/>
    <property type="match status" value="1"/>
</dbReference>
<evidence type="ECO:0000256" key="1">
    <source>
        <dbReference type="ARBA" id="ARBA00022741"/>
    </source>
</evidence>